<reference evidence="3" key="1">
    <citation type="submission" date="2016-10" db="EMBL/GenBank/DDBJ databases">
        <authorList>
            <person name="Varghese N."/>
            <person name="Submissions S."/>
        </authorList>
    </citation>
    <scope>NUCLEOTIDE SEQUENCE [LARGE SCALE GENOMIC DNA]</scope>
    <source>
        <strain evidence="3">DSM 7481</strain>
    </source>
</reference>
<feature type="compositionally biased region" description="Basic and acidic residues" evidence="1">
    <location>
        <begin position="52"/>
        <end position="61"/>
    </location>
</feature>
<protein>
    <submittedName>
        <fullName evidence="2">Uncharacterized protein</fullName>
    </submittedName>
</protein>
<organism evidence="2 3">
    <name type="scientific">Paracidovorax konjaci</name>
    <dbReference type="NCBI Taxonomy" id="32040"/>
    <lineage>
        <taxon>Bacteria</taxon>
        <taxon>Pseudomonadati</taxon>
        <taxon>Pseudomonadota</taxon>
        <taxon>Betaproteobacteria</taxon>
        <taxon>Burkholderiales</taxon>
        <taxon>Comamonadaceae</taxon>
        <taxon>Paracidovorax</taxon>
    </lineage>
</organism>
<dbReference type="AlphaFoldDB" id="A0A1I1XAJ7"/>
<dbReference type="OrthoDB" id="8859654at2"/>
<evidence type="ECO:0000256" key="1">
    <source>
        <dbReference type="SAM" id="MobiDB-lite"/>
    </source>
</evidence>
<feature type="compositionally biased region" description="Basic and acidic residues" evidence="1">
    <location>
        <begin position="32"/>
        <end position="43"/>
    </location>
</feature>
<keyword evidence="3" id="KW-1185">Reference proteome</keyword>
<feature type="region of interest" description="Disordered" evidence="1">
    <location>
        <begin position="1"/>
        <end position="61"/>
    </location>
</feature>
<evidence type="ECO:0000313" key="3">
    <source>
        <dbReference type="Proteomes" id="UP000199517"/>
    </source>
</evidence>
<gene>
    <name evidence="2" type="ORF">SAMN04489710_1126</name>
</gene>
<dbReference type="RefSeq" id="WP_092954671.1">
    <property type="nucleotide sequence ID" value="NZ_FOMQ01000012.1"/>
</dbReference>
<dbReference type="EMBL" id="FOMQ01000012">
    <property type="protein sequence ID" value="SFE02753.1"/>
    <property type="molecule type" value="Genomic_DNA"/>
</dbReference>
<evidence type="ECO:0000313" key="2">
    <source>
        <dbReference type="EMBL" id="SFE02753.1"/>
    </source>
</evidence>
<accession>A0A1I1XAJ7</accession>
<dbReference type="Proteomes" id="UP000199517">
    <property type="component" value="Unassembled WGS sequence"/>
</dbReference>
<proteinExistence type="predicted"/>
<name>A0A1I1XAJ7_9BURK</name>
<sequence length="61" mass="6862">MPSTPRKPASDEPEVTQENDVPLDGTDPDGEAMMKEVRNDRLEVPPGEEEKDEGKKQQQQQ</sequence>